<gene>
    <name evidence="2" type="ORF">CMQ_984</name>
</gene>
<dbReference type="InterPro" id="IPR027443">
    <property type="entry name" value="IPNS-like_sf"/>
</dbReference>
<dbReference type="InParanoid" id="F0XD78"/>
<dbReference type="HOGENOM" id="CLU_011148_0_0_1"/>
<feature type="region of interest" description="Disordered" evidence="1">
    <location>
        <begin position="1"/>
        <end position="20"/>
    </location>
</feature>
<dbReference type="InterPro" id="IPR010856">
    <property type="entry name" value="Gig2-like"/>
</dbReference>
<dbReference type="RefSeq" id="XP_014173538.1">
    <property type="nucleotide sequence ID" value="XM_014318063.1"/>
</dbReference>
<sequence>MPAKVSSWPTGWPSFTPKDIDPSDTFQSDLKAAIIAEYGVEALKDAWVKTCNTLNRVTGAIAARGSAFVPVFPFEDVVSPQNEEILKQMKSTGTFIVRNVLPEEEATQHFGDLKDFVVSNKDTITGWPAKSVAIYHLYSSPVQLKMRTHPNQLRLQRLLNSLFTDPTASRETQIAQTDPILYPDALRIRQPGQDFLGLGPHIDAGSLSRWADVEYRKTYEKILSGRPEDYDPFDLTHRKNANPGMFPSGANSSVLRGFQGLTALTTCAPGEGGLMVLPDIKTATAYMILRPFFKAPEDGDRRDPEKWEIDSETTWFPGTYRWDSQLLSPASHPHLRLEETLVSIPVVHPGDTVWWHADVRILLVLLYFCV</sequence>
<reference evidence="2 3" key="1">
    <citation type="journal article" date="2011" name="Proc. Natl. Acad. Sci. U.S.A.">
        <title>Genome and transcriptome analyses of the mountain pine beetle-fungal symbiont Grosmannia clavigera, a lodgepole pine pathogen.</title>
        <authorList>
            <person name="DiGuistini S."/>
            <person name="Wang Y."/>
            <person name="Liao N.Y."/>
            <person name="Taylor G."/>
            <person name="Tanguay P."/>
            <person name="Feau N."/>
            <person name="Henrissat B."/>
            <person name="Chan S.K."/>
            <person name="Hesse-Orce U."/>
            <person name="Alamouti S.M."/>
            <person name="Tsui C.K.M."/>
            <person name="Docking R.T."/>
            <person name="Levasseur A."/>
            <person name="Haridas S."/>
            <person name="Robertson G."/>
            <person name="Birol I."/>
            <person name="Holt R.A."/>
            <person name="Marra M.A."/>
            <person name="Hamelin R.C."/>
            <person name="Hirst M."/>
            <person name="Jones S.J.M."/>
            <person name="Bohlmann J."/>
            <person name="Breuil C."/>
        </authorList>
    </citation>
    <scope>NUCLEOTIDE SEQUENCE [LARGE SCALE GENOMIC DNA]</scope>
    <source>
        <strain evidence="3">kw1407 / UAMH 11150</strain>
    </source>
</reference>
<dbReference type="PANTHER" id="PTHR30613:SF1">
    <property type="entry name" value="DUF1479 DOMAIN PROTEIN (AFU_ORTHOLOGUE AFUA_5G09280)"/>
    <property type="match status" value="1"/>
</dbReference>
<evidence type="ECO:0000313" key="2">
    <source>
        <dbReference type="EMBL" id="EFX04056.1"/>
    </source>
</evidence>
<proteinExistence type="predicted"/>
<dbReference type="Proteomes" id="UP000007796">
    <property type="component" value="Unassembled WGS sequence"/>
</dbReference>
<dbReference type="OrthoDB" id="8249012at2759"/>
<keyword evidence="3" id="KW-1185">Reference proteome</keyword>
<dbReference type="PANTHER" id="PTHR30613">
    <property type="entry name" value="UNCHARACTERIZED PROTEIN YBIU-RELATED"/>
    <property type="match status" value="1"/>
</dbReference>
<dbReference type="AlphaFoldDB" id="F0XD78"/>
<dbReference type="STRING" id="655863.F0XD78"/>
<protein>
    <submittedName>
        <fullName evidence="2">Duf1479 domain containing protein</fullName>
    </submittedName>
</protein>
<evidence type="ECO:0000256" key="1">
    <source>
        <dbReference type="SAM" id="MobiDB-lite"/>
    </source>
</evidence>
<dbReference type="SUPFAM" id="SSF51197">
    <property type="entry name" value="Clavaminate synthase-like"/>
    <property type="match status" value="1"/>
</dbReference>
<accession>F0XD78</accession>
<dbReference type="Pfam" id="PF07350">
    <property type="entry name" value="Gig2-like"/>
    <property type="match status" value="1"/>
</dbReference>
<organism evidence="3">
    <name type="scientific">Grosmannia clavigera (strain kw1407 / UAMH 11150)</name>
    <name type="common">Blue stain fungus</name>
    <name type="synonym">Graphiocladiella clavigera</name>
    <dbReference type="NCBI Taxonomy" id="655863"/>
    <lineage>
        <taxon>Eukaryota</taxon>
        <taxon>Fungi</taxon>
        <taxon>Dikarya</taxon>
        <taxon>Ascomycota</taxon>
        <taxon>Pezizomycotina</taxon>
        <taxon>Sordariomycetes</taxon>
        <taxon>Sordariomycetidae</taxon>
        <taxon>Ophiostomatales</taxon>
        <taxon>Ophiostomataceae</taxon>
        <taxon>Leptographium</taxon>
    </lineage>
</organism>
<evidence type="ECO:0000313" key="3">
    <source>
        <dbReference type="Proteomes" id="UP000007796"/>
    </source>
</evidence>
<dbReference type="GeneID" id="25982123"/>
<dbReference type="eggNOG" id="ENOG502QW87">
    <property type="taxonomic scope" value="Eukaryota"/>
</dbReference>
<dbReference type="Gene3D" id="2.60.120.330">
    <property type="entry name" value="B-lactam Antibiotic, Isopenicillin N Synthase, Chain"/>
    <property type="match status" value="1"/>
</dbReference>
<name>F0XD78_GROCL</name>
<dbReference type="EMBL" id="GL629765">
    <property type="protein sequence ID" value="EFX04056.1"/>
    <property type="molecule type" value="Genomic_DNA"/>
</dbReference>